<reference evidence="2" key="2">
    <citation type="submission" date="2021-08" db="EMBL/GenBank/DDBJ databases">
        <authorList>
            <person name="Eriksson T."/>
        </authorList>
    </citation>
    <scope>NUCLEOTIDE SEQUENCE</scope>
    <source>
        <strain evidence="2">Stoneville</strain>
        <tissue evidence="2">Whole head</tissue>
    </source>
</reference>
<evidence type="ECO:0000256" key="1">
    <source>
        <dbReference type="SAM" id="MobiDB-lite"/>
    </source>
</evidence>
<organism evidence="2 3">
    <name type="scientific">Tenebrio molitor</name>
    <name type="common">Yellow mealworm beetle</name>
    <dbReference type="NCBI Taxonomy" id="7067"/>
    <lineage>
        <taxon>Eukaryota</taxon>
        <taxon>Metazoa</taxon>
        <taxon>Ecdysozoa</taxon>
        <taxon>Arthropoda</taxon>
        <taxon>Hexapoda</taxon>
        <taxon>Insecta</taxon>
        <taxon>Pterygota</taxon>
        <taxon>Neoptera</taxon>
        <taxon>Endopterygota</taxon>
        <taxon>Coleoptera</taxon>
        <taxon>Polyphaga</taxon>
        <taxon>Cucujiformia</taxon>
        <taxon>Tenebrionidae</taxon>
        <taxon>Tenebrio</taxon>
    </lineage>
</organism>
<sequence length="395" mass="44159">MSLKSYSRIYWSRIKLLIIIPRDFRFPKKNQNTSPKKDRDGPGRFETRAPPPPRDAPHHQIFNNNNNNRFVIKDGRTLLSHLESQNSPLSVSKPPPIHISIGEPNRPEGHPFQVRNSPVPDPPDRYLTGPYHPDLTSSSAPALLLVKKAFGGRVPGGKRRRRPALARHRKPKPLVRIASVRPGTPGNWRCRKIRPALRACVPREGRPSRRRRFLSALMQSGGGALGPRRDKSKERVGRESCMRGGKAQAFLPLAKLCLIGFINGDPGIMRPLRVGIFLKAVGPVTRSLPAGPGARCVPTCSRPRCVWTASRRFALANCAKRDAPDHVLHNFLSWVHFSKSARMPSGMENAPCVLVMCFVPLLVSWFWVPTTRWNPTIFYRPLSPAGVVMPSTDTS</sequence>
<feature type="region of interest" description="Disordered" evidence="1">
    <location>
        <begin position="27"/>
        <end position="65"/>
    </location>
</feature>
<dbReference type="AlphaFoldDB" id="A0A8J6LEF6"/>
<proteinExistence type="predicted"/>
<protein>
    <submittedName>
        <fullName evidence="2">Uncharacterized protein</fullName>
    </submittedName>
</protein>
<name>A0A8J6LEF6_TENMO</name>
<evidence type="ECO:0000313" key="3">
    <source>
        <dbReference type="Proteomes" id="UP000719412"/>
    </source>
</evidence>
<dbReference type="Proteomes" id="UP000719412">
    <property type="component" value="Unassembled WGS sequence"/>
</dbReference>
<feature type="compositionally biased region" description="Basic and acidic residues" evidence="1">
    <location>
        <begin position="35"/>
        <end position="47"/>
    </location>
</feature>
<accession>A0A8J6LEF6</accession>
<evidence type="ECO:0000313" key="2">
    <source>
        <dbReference type="EMBL" id="KAH0818345.1"/>
    </source>
</evidence>
<reference evidence="2" key="1">
    <citation type="journal article" date="2020" name="J Insects Food Feed">
        <title>The yellow mealworm (Tenebrio molitor) genome: a resource for the emerging insects as food and feed industry.</title>
        <authorList>
            <person name="Eriksson T."/>
            <person name="Andere A."/>
            <person name="Kelstrup H."/>
            <person name="Emery V."/>
            <person name="Picard C."/>
        </authorList>
    </citation>
    <scope>NUCLEOTIDE SEQUENCE</scope>
    <source>
        <strain evidence="2">Stoneville</strain>
        <tissue evidence="2">Whole head</tissue>
    </source>
</reference>
<gene>
    <name evidence="2" type="ORF">GEV33_004446</name>
</gene>
<comment type="caution">
    <text evidence="2">The sequence shown here is derived from an EMBL/GenBank/DDBJ whole genome shotgun (WGS) entry which is preliminary data.</text>
</comment>
<keyword evidence="3" id="KW-1185">Reference proteome</keyword>
<dbReference type="EMBL" id="JABDTM020017851">
    <property type="protein sequence ID" value="KAH0818345.1"/>
    <property type="molecule type" value="Genomic_DNA"/>
</dbReference>